<organism evidence="1 2">
    <name type="scientific">Microvirga brassicacearum</name>
    <dbReference type="NCBI Taxonomy" id="2580413"/>
    <lineage>
        <taxon>Bacteria</taxon>
        <taxon>Pseudomonadati</taxon>
        <taxon>Pseudomonadota</taxon>
        <taxon>Alphaproteobacteria</taxon>
        <taxon>Hyphomicrobiales</taxon>
        <taxon>Methylobacteriaceae</taxon>
        <taxon>Microvirga</taxon>
    </lineage>
</organism>
<dbReference type="Proteomes" id="UP000325684">
    <property type="component" value="Unassembled WGS sequence"/>
</dbReference>
<proteinExistence type="predicted"/>
<dbReference type="GO" id="GO:0005509">
    <property type="term" value="F:calcium ion binding"/>
    <property type="evidence" value="ECO:0007669"/>
    <property type="project" value="InterPro"/>
</dbReference>
<dbReference type="PROSITE" id="PS00330">
    <property type="entry name" value="HEMOLYSIN_CALCIUM"/>
    <property type="match status" value="2"/>
</dbReference>
<evidence type="ECO:0000313" key="2">
    <source>
        <dbReference type="Proteomes" id="UP000325684"/>
    </source>
</evidence>
<keyword evidence="2" id="KW-1185">Reference proteome</keyword>
<dbReference type="RefSeq" id="WP_150942802.1">
    <property type="nucleotide sequence ID" value="NZ_VCMV01000007.1"/>
</dbReference>
<dbReference type="EMBL" id="VCMV01000007">
    <property type="protein sequence ID" value="KAB0268244.1"/>
    <property type="molecule type" value="Genomic_DNA"/>
</dbReference>
<gene>
    <name evidence="1" type="ORF">FEZ63_06415</name>
</gene>
<dbReference type="AlphaFoldDB" id="A0A5N3PEX1"/>
<dbReference type="OrthoDB" id="9816306at2"/>
<sequence length="591" mass="61050">MGQTVSLSVSQFRDLITAGGPAFGGDDTVTVSGNDTELKQLTAEEITTLGTFNIDFIASTDPFIVYWNAEKASALAETSCFVESGTVIQISDYPDNLSTLTTATLESLSAKGFSALISISDTEDLVFSADWYVALGNMSLESTTLTVLQDTASRLRLMTKEQLGTLFSKGVDVLDVTDEGGVLQLKVDQALSFGDRTGILAAGDHATVVDSGQNLTALTAGEISFLSSLGFMGLDGGTHAWELSTDEFDALGDMFLGSGGSITIADTRAKIAQLDFQILKDKGVDILDATDNVVNLTAAEAAALTASTISLAANDTVTVTDTAAAIAVADFVALAAKNIDTLDASDNAMTLTAAQAGALAISTVGLAASDAVTVSGTGAGLAAMSVAQIQALAAKGADTFDASDNVVSVTAQQFTALGAIKFATGDKIKVVTTGTSGKDSLTGTDVDDVIAGLAGNDALKGGLANDILRGGFGNDALTGGGGRDIFVFDARLSKKANFDRITDFNTRDDAIWLDNAISKKLGKKGSEAAPAKLNKAFFKVAEKAQDKNDYLFFSKSKSTLYYDADGSGTAAKAVEIAKMNKKPALADFFVI</sequence>
<dbReference type="PRINTS" id="PR00313">
    <property type="entry name" value="CABNDNGRPT"/>
</dbReference>
<comment type="caution">
    <text evidence="1">The sequence shown here is derived from an EMBL/GenBank/DDBJ whole genome shotgun (WGS) entry which is preliminary data.</text>
</comment>
<accession>A0A5N3PEX1</accession>
<dbReference type="InterPro" id="IPR011049">
    <property type="entry name" value="Serralysin-like_metalloprot_C"/>
</dbReference>
<dbReference type="Pfam" id="PF00353">
    <property type="entry name" value="HemolysinCabind"/>
    <property type="match status" value="1"/>
</dbReference>
<name>A0A5N3PEX1_9HYPH</name>
<evidence type="ECO:0000313" key="1">
    <source>
        <dbReference type="EMBL" id="KAB0268244.1"/>
    </source>
</evidence>
<evidence type="ECO:0008006" key="3">
    <source>
        <dbReference type="Google" id="ProtNLM"/>
    </source>
</evidence>
<dbReference type="Gene3D" id="2.150.10.10">
    <property type="entry name" value="Serralysin-like metalloprotease, C-terminal"/>
    <property type="match status" value="1"/>
</dbReference>
<dbReference type="InterPro" id="IPR018511">
    <property type="entry name" value="Hemolysin-typ_Ca-bd_CS"/>
</dbReference>
<dbReference type="InterPro" id="IPR001343">
    <property type="entry name" value="Hemolysn_Ca-bd"/>
</dbReference>
<reference evidence="1 2" key="1">
    <citation type="journal article" date="2019" name="Microorganisms">
        <title>Genome Insights into the Novel Species Microvirga brassicacearum, a Rapeseed Endophyte with Biotechnological Potential.</title>
        <authorList>
            <person name="Jimenez-Gomez A."/>
            <person name="Saati-Santamaria Z."/>
            <person name="Igual J.M."/>
            <person name="Rivas R."/>
            <person name="Mateos P.F."/>
            <person name="Garcia-Fraile P."/>
        </authorList>
    </citation>
    <scope>NUCLEOTIDE SEQUENCE [LARGE SCALE GENOMIC DNA]</scope>
    <source>
        <strain evidence="1 2">CDVBN77</strain>
    </source>
</reference>
<dbReference type="SUPFAM" id="SSF51120">
    <property type="entry name" value="beta-Roll"/>
    <property type="match status" value="1"/>
</dbReference>
<protein>
    <recommendedName>
        <fullName evidence="3">Calcium-binding protein</fullName>
    </recommendedName>
</protein>